<gene>
    <name evidence="1" type="ORF">NMY3_01398</name>
</gene>
<reference evidence="2" key="1">
    <citation type="submission" date="2015-10" db="EMBL/GenBank/DDBJ databases">
        <title>Niche specialization of a soil ammonia-oxidizing archaeon, Candidatus Nitrosocosmicus oleophilus.</title>
        <authorList>
            <person name="Jung M.-Y."/>
            <person name="Rhee S.-K."/>
        </authorList>
    </citation>
    <scope>NUCLEOTIDE SEQUENCE [LARGE SCALE GENOMIC DNA]</scope>
    <source>
        <strain evidence="2">MY3</strain>
    </source>
</reference>
<evidence type="ECO:0000313" key="2">
    <source>
        <dbReference type="Proteomes" id="UP000058925"/>
    </source>
</evidence>
<keyword evidence="2" id="KW-1185">Reference proteome</keyword>
<protein>
    <submittedName>
        <fullName evidence="1">Uncharacterized protein</fullName>
    </submittedName>
</protein>
<dbReference type="AlphaFoldDB" id="A0A654M7Q6"/>
<dbReference type="OrthoDB" id="6556at2157"/>
<dbReference type="Proteomes" id="UP000058925">
    <property type="component" value="Chromosome"/>
</dbReference>
<name>A0A654M7Q6_9ARCH</name>
<evidence type="ECO:0000313" key="1">
    <source>
        <dbReference type="EMBL" id="ALI35602.1"/>
    </source>
</evidence>
<proteinExistence type="predicted"/>
<dbReference type="GeneID" id="60421457"/>
<accession>A0A654M7Q6</accession>
<sequence length="92" mass="10452">MTKEIAETEAWNIIKPMCRELDELIINGNLKFLSGLQNENDGTYKINLRSNHLHFASRGLKDSIGDISYETGKIRIGMRANGIPINIFVELF</sequence>
<dbReference type="EMBL" id="CP012850">
    <property type="protein sequence ID" value="ALI35602.1"/>
    <property type="molecule type" value="Genomic_DNA"/>
</dbReference>
<dbReference type="KEGG" id="taa:NMY3_01398"/>
<organism evidence="1 2">
    <name type="scientific">Candidatus Nitrosocosmicus oleophilus</name>
    <dbReference type="NCBI Taxonomy" id="1353260"/>
    <lineage>
        <taxon>Archaea</taxon>
        <taxon>Nitrososphaerota</taxon>
        <taxon>Nitrososphaeria</taxon>
        <taxon>Nitrososphaerales</taxon>
        <taxon>Nitrososphaeraceae</taxon>
        <taxon>Candidatus Nitrosocosmicus</taxon>
    </lineage>
</organism>
<dbReference type="RefSeq" id="WP_196818037.1">
    <property type="nucleotide sequence ID" value="NZ_CP012850.1"/>
</dbReference>